<name>A0A1Y3BVX1_EURMA</name>
<dbReference type="Proteomes" id="UP000194236">
    <property type="component" value="Unassembled WGS sequence"/>
</dbReference>
<dbReference type="InterPro" id="IPR028082">
    <property type="entry name" value="Peripla_BP_I"/>
</dbReference>
<organism evidence="2 3">
    <name type="scientific">Euroglyphus maynei</name>
    <name type="common">Mayne's house dust mite</name>
    <dbReference type="NCBI Taxonomy" id="6958"/>
    <lineage>
        <taxon>Eukaryota</taxon>
        <taxon>Metazoa</taxon>
        <taxon>Ecdysozoa</taxon>
        <taxon>Arthropoda</taxon>
        <taxon>Chelicerata</taxon>
        <taxon>Arachnida</taxon>
        <taxon>Acari</taxon>
        <taxon>Acariformes</taxon>
        <taxon>Sarcoptiformes</taxon>
        <taxon>Astigmata</taxon>
        <taxon>Psoroptidia</taxon>
        <taxon>Analgoidea</taxon>
        <taxon>Pyroglyphidae</taxon>
        <taxon>Pyroglyphinae</taxon>
        <taxon>Euroglyphus</taxon>
    </lineage>
</organism>
<dbReference type="OrthoDB" id="60033at2759"/>
<keyword evidence="1" id="KW-0732">Signal</keyword>
<keyword evidence="3" id="KW-1185">Reference proteome</keyword>
<dbReference type="SUPFAM" id="SSF53822">
    <property type="entry name" value="Periplasmic binding protein-like I"/>
    <property type="match status" value="1"/>
</dbReference>
<dbReference type="AlphaFoldDB" id="A0A1Y3BVX1"/>
<protein>
    <submittedName>
        <fullName evidence="2">Uncharacterized protein</fullName>
    </submittedName>
</protein>
<gene>
    <name evidence="2" type="ORF">BLA29_000271</name>
</gene>
<reference evidence="2 3" key="1">
    <citation type="submission" date="2017-03" db="EMBL/GenBank/DDBJ databases">
        <title>Genome Survey of Euroglyphus maynei.</title>
        <authorList>
            <person name="Arlian L.G."/>
            <person name="Morgan M.S."/>
            <person name="Rider S.D."/>
        </authorList>
    </citation>
    <scope>NUCLEOTIDE SEQUENCE [LARGE SCALE GENOMIC DNA]</scope>
    <source>
        <strain evidence="2">Arlian Lab</strain>
        <tissue evidence="2">Whole body</tissue>
    </source>
</reference>
<proteinExistence type="predicted"/>
<accession>A0A1Y3BVX1</accession>
<feature type="chain" id="PRO_5011007356" evidence="1">
    <location>
        <begin position="19"/>
        <end position="106"/>
    </location>
</feature>
<sequence length="106" mass="11675">MNIVILLLLLLSSSFVLIVHHHNHDLSFIPTITCSPVLTNNTIRIGFLSSFRYGLGKIIAGAVPLAIKDLNSDDSILPNHSIDFIGKFFSFCFEKLLINITMMGSG</sequence>
<evidence type="ECO:0000313" key="3">
    <source>
        <dbReference type="Proteomes" id="UP000194236"/>
    </source>
</evidence>
<feature type="signal peptide" evidence="1">
    <location>
        <begin position="1"/>
        <end position="18"/>
    </location>
</feature>
<comment type="caution">
    <text evidence="2">The sequence shown here is derived from an EMBL/GenBank/DDBJ whole genome shotgun (WGS) entry which is preliminary data.</text>
</comment>
<evidence type="ECO:0000256" key="1">
    <source>
        <dbReference type="SAM" id="SignalP"/>
    </source>
</evidence>
<evidence type="ECO:0000313" key="2">
    <source>
        <dbReference type="EMBL" id="OTF83666.1"/>
    </source>
</evidence>
<dbReference type="EMBL" id="MUJZ01002637">
    <property type="protein sequence ID" value="OTF83666.1"/>
    <property type="molecule type" value="Genomic_DNA"/>
</dbReference>